<proteinExistence type="predicted"/>
<dbReference type="AlphaFoldDB" id="A0A0E9P6M9"/>
<name>A0A0E9P6M9_ANGAN</name>
<evidence type="ECO:0000313" key="2">
    <source>
        <dbReference type="EMBL" id="JAH00236.1"/>
    </source>
</evidence>
<evidence type="ECO:0000256" key="1">
    <source>
        <dbReference type="SAM" id="Phobius"/>
    </source>
</evidence>
<protein>
    <submittedName>
        <fullName evidence="2">Uncharacterized protein</fullName>
    </submittedName>
</protein>
<keyword evidence="1" id="KW-0812">Transmembrane</keyword>
<organism evidence="2">
    <name type="scientific">Anguilla anguilla</name>
    <name type="common">European freshwater eel</name>
    <name type="synonym">Muraena anguilla</name>
    <dbReference type="NCBI Taxonomy" id="7936"/>
    <lineage>
        <taxon>Eukaryota</taxon>
        <taxon>Metazoa</taxon>
        <taxon>Chordata</taxon>
        <taxon>Craniata</taxon>
        <taxon>Vertebrata</taxon>
        <taxon>Euteleostomi</taxon>
        <taxon>Actinopterygii</taxon>
        <taxon>Neopterygii</taxon>
        <taxon>Teleostei</taxon>
        <taxon>Anguilliformes</taxon>
        <taxon>Anguillidae</taxon>
        <taxon>Anguilla</taxon>
    </lineage>
</organism>
<reference evidence="2" key="2">
    <citation type="journal article" date="2015" name="Fish Shellfish Immunol.">
        <title>Early steps in the European eel (Anguilla anguilla)-Vibrio vulnificus interaction in the gills: Role of the RtxA13 toxin.</title>
        <authorList>
            <person name="Callol A."/>
            <person name="Pajuelo D."/>
            <person name="Ebbesson L."/>
            <person name="Teles M."/>
            <person name="MacKenzie S."/>
            <person name="Amaro C."/>
        </authorList>
    </citation>
    <scope>NUCLEOTIDE SEQUENCE</scope>
</reference>
<accession>A0A0E9P6M9</accession>
<sequence length="52" mass="6240">MKYEKYIYSAHQKYANGRVKFIFFRIYLTLASSSYYVCMQSMRTGSKMTLPH</sequence>
<reference evidence="2" key="1">
    <citation type="submission" date="2014-11" db="EMBL/GenBank/DDBJ databases">
        <authorList>
            <person name="Amaro Gonzalez C."/>
        </authorList>
    </citation>
    <scope>NUCLEOTIDE SEQUENCE</scope>
</reference>
<keyword evidence="1" id="KW-0472">Membrane</keyword>
<dbReference type="EMBL" id="GBXM01108341">
    <property type="protein sequence ID" value="JAH00236.1"/>
    <property type="molecule type" value="Transcribed_RNA"/>
</dbReference>
<feature type="transmembrane region" description="Helical" evidence="1">
    <location>
        <begin position="21"/>
        <end position="42"/>
    </location>
</feature>
<keyword evidence="1" id="KW-1133">Transmembrane helix</keyword>